<evidence type="ECO:0000256" key="4">
    <source>
        <dbReference type="ARBA" id="ARBA00019077"/>
    </source>
</evidence>
<dbReference type="Pfam" id="PF04413">
    <property type="entry name" value="Glycos_transf_N"/>
    <property type="match status" value="1"/>
</dbReference>
<comment type="function">
    <text evidence="1 10">Involved in lipopolysaccharide (LPS) biosynthesis. Catalyzes the transfer of 3-deoxy-D-manno-octulosonate (Kdo) residue(s) from CMP-Kdo to lipid IV(A), the tetraacyldisaccharide-1,4'-bisphosphate precursor of lipid A.</text>
</comment>
<keyword evidence="10" id="KW-0472">Membrane</keyword>
<sequence>MRHNLLAYRIAISALAPILTTLFAVRTLRGQEDSAALTQRFGLGPTETGHSIWLHGASNGELHSARPLIEDLREARPDLGIVVTTNTVTGRNMVNGWQIEGVRAYCAPLDLRATTNSFLTRHRIVALISLENELWPNRIVETARRGLPVCLISAKISRKSAKIWKRMPGLRSKMFSSVSMIAPQDRGSRNRFKALGIRERQLAPIIELKSLYRAADATPPALPKPRHAIWLAASTHEGEEEQVLDAQVTLAASDTAPMLILAPRHPRRAPEIRAMIEARGLTCAQRSRDEQPTPETQVYLVDTMGEMPMWYRAAAATFVAGSLVDKGGHTPFEPAAYDTGIIHGWSSRNFQRIYRDLDTSGGAIRVANAAELADAVATMLENPDHYIQSAQQVISQTADLAPLVARILTLLPSAPQG</sequence>
<dbReference type="EC" id="2.4.99.12" evidence="3 10"/>
<evidence type="ECO:0000313" key="13">
    <source>
        <dbReference type="Proteomes" id="UP000592216"/>
    </source>
</evidence>
<dbReference type="RefSeq" id="WP_177158036.1">
    <property type="nucleotide sequence ID" value="NZ_JABCJE010000005.1"/>
</dbReference>
<dbReference type="PANTHER" id="PTHR42755">
    <property type="entry name" value="3-DEOXY-MANNO-OCTULOSONATE CYTIDYLYLTRANSFERASE"/>
    <property type="match status" value="1"/>
</dbReference>
<dbReference type="UniPathway" id="UPA00958"/>
<dbReference type="InterPro" id="IPR007507">
    <property type="entry name" value="Glycos_transf_N"/>
</dbReference>
<dbReference type="AlphaFoldDB" id="A0A850QEL8"/>
<evidence type="ECO:0000256" key="6">
    <source>
        <dbReference type="ARBA" id="ARBA00031445"/>
    </source>
</evidence>
<keyword evidence="10" id="KW-1133">Transmembrane helix</keyword>
<comment type="similarity">
    <text evidence="10">Belongs to the glycosyltransferase group 1 family.</text>
</comment>
<evidence type="ECO:0000256" key="8">
    <source>
        <dbReference type="PIRSR" id="PIRSR639901-1"/>
    </source>
</evidence>
<dbReference type="EMBL" id="JABCJE010000005">
    <property type="protein sequence ID" value="NVO24301.1"/>
    <property type="molecule type" value="Genomic_DNA"/>
</dbReference>
<feature type="site" description="Transition state stabilizer" evidence="9">
    <location>
        <position position="209"/>
    </location>
</feature>
<feature type="site" description="Transition state stabilizer" evidence="9">
    <location>
        <position position="131"/>
    </location>
</feature>
<dbReference type="GO" id="GO:0043842">
    <property type="term" value="F:Kdo transferase activity"/>
    <property type="evidence" value="ECO:0007669"/>
    <property type="project" value="UniProtKB-EC"/>
</dbReference>
<evidence type="ECO:0000313" key="12">
    <source>
        <dbReference type="EMBL" id="NVO24301.1"/>
    </source>
</evidence>
<dbReference type="Proteomes" id="UP000592216">
    <property type="component" value="Unassembled WGS sequence"/>
</dbReference>
<dbReference type="Gene3D" id="3.40.50.11720">
    <property type="entry name" value="3-Deoxy-D-manno-octulosonic-acid transferase, N-terminal domain"/>
    <property type="match status" value="1"/>
</dbReference>
<keyword evidence="10" id="KW-0448">Lipopolysaccharide biosynthesis</keyword>
<feature type="active site" description="Proton acceptor" evidence="8">
    <location>
        <position position="61"/>
    </location>
</feature>
<dbReference type="InterPro" id="IPR039901">
    <property type="entry name" value="Kdotransferase"/>
</dbReference>
<feature type="transmembrane region" description="Helical" evidence="10">
    <location>
        <begin position="6"/>
        <end position="25"/>
    </location>
</feature>
<comment type="caution">
    <text evidence="12">The sequence shown here is derived from an EMBL/GenBank/DDBJ whole genome shotgun (WGS) entry which is preliminary data.</text>
</comment>
<evidence type="ECO:0000256" key="5">
    <source>
        <dbReference type="ARBA" id="ARBA00022679"/>
    </source>
</evidence>
<dbReference type="SUPFAM" id="SSF53756">
    <property type="entry name" value="UDP-Glycosyltransferase/glycogen phosphorylase"/>
    <property type="match status" value="1"/>
</dbReference>
<reference evidence="12 13" key="1">
    <citation type="submission" date="2020-04" db="EMBL/GenBank/DDBJ databases">
        <title>Donghicola sp., a member of the Rhodobacteraceae family isolated from mangrove forest in Thailand.</title>
        <authorList>
            <person name="Charoenyingcharoen P."/>
            <person name="Yukphan P."/>
        </authorList>
    </citation>
    <scope>NUCLEOTIDE SEQUENCE [LARGE SCALE GENOMIC DNA]</scope>
    <source>
        <strain evidence="12 13">B5-SW-15</strain>
    </source>
</reference>
<dbReference type="GO" id="GO:0009245">
    <property type="term" value="P:lipid A biosynthetic process"/>
    <property type="evidence" value="ECO:0007669"/>
    <property type="project" value="TreeGrafter"/>
</dbReference>
<name>A0A850QEL8_9RHOB</name>
<evidence type="ECO:0000256" key="2">
    <source>
        <dbReference type="ARBA" id="ARBA00004713"/>
    </source>
</evidence>
<dbReference type="GO" id="GO:0009244">
    <property type="term" value="P:lipopolysaccharide core region biosynthetic process"/>
    <property type="evidence" value="ECO:0007669"/>
    <property type="project" value="UniProtKB-UniRule"/>
</dbReference>
<evidence type="ECO:0000256" key="10">
    <source>
        <dbReference type="RuleBase" id="RU365103"/>
    </source>
</evidence>
<dbReference type="GO" id="GO:0005886">
    <property type="term" value="C:plasma membrane"/>
    <property type="evidence" value="ECO:0007669"/>
    <property type="project" value="UniProtKB-SubCell"/>
</dbReference>
<keyword evidence="10" id="KW-1003">Cell membrane</keyword>
<accession>A0A850QEL8</accession>
<evidence type="ECO:0000256" key="3">
    <source>
        <dbReference type="ARBA" id="ARBA00012621"/>
    </source>
</evidence>
<comment type="subcellular location">
    <subcellularLocation>
        <location evidence="10">Cell membrane</location>
    </subcellularLocation>
</comment>
<dbReference type="InterPro" id="IPR038107">
    <property type="entry name" value="Glycos_transf_N_sf"/>
</dbReference>
<comment type="catalytic activity">
    <reaction evidence="7 10">
        <text>lipid IVA (E. coli) + CMP-3-deoxy-beta-D-manno-octulosonate = alpha-Kdo-(2-&gt;6)-lipid IVA (E. coli) + CMP + H(+)</text>
        <dbReference type="Rhea" id="RHEA:28066"/>
        <dbReference type="ChEBI" id="CHEBI:15378"/>
        <dbReference type="ChEBI" id="CHEBI:58603"/>
        <dbReference type="ChEBI" id="CHEBI:60364"/>
        <dbReference type="ChEBI" id="CHEBI:60377"/>
        <dbReference type="ChEBI" id="CHEBI:85987"/>
        <dbReference type="EC" id="2.4.99.12"/>
    </reaction>
</comment>
<gene>
    <name evidence="12" type="ORF">HJ536_13120</name>
</gene>
<dbReference type="PANTHER" id="PTHR42755:SF1">
    <property type="entry name" value="3-DEOXY-D-MANNO-OCTULOSONIC ACID TRANSFERASE, MITOCHONDRIAL-RELATED"/>
    <property type="match status" value="1"/>
</dbReference>
<evidence type="ECO:0000256" key="7">
    <source>
        <dbReference type="ARBA" id="ARBA00049183"/>
    </source>
</evidence>
<keyword evidence="10" id="KW-0812">Transmembrane</keyword>
<feature type="domain" description="3-deoxy-D-manno-octulosonic-acid transferase N-terminal" evidence="11">
    <location>
        <begin position="37"/>
        <end position="209"/>
    </location>
</feature>
<keyword evidence="5 10" id="KW-0808">Transferase</keyword>
<proteinExistence type="inferred from homology"/>
<evidence type="ECO:0000259" key="11">
    <source>
        <dbReference type="Pfam" id="PF04413"/>
    </source>
</evidence>
<protein>
    <recommendedName>
        <fullName evidence="4 10">3-deoxy-D-manno-octulosonic acid transferase</fullName>
        <shortName evidence="10">Kdo transferase</shortName>
        <ecNumber evidence="3 10">2.4.99.12</ecNumber>
    </recommendedName>
    <alternativeName>
        <fullName evidence="6 10">Lipid IV(A) 3-deoxy-D-manno-octulosonic acid transferase</fullName>
    </alternativeName>
</protein>
<evidence type="ECO:0000256" key="9">
    <source>
        <dbReference type="PIRSR" id="PIRSR639901-2"/>
    </source>
</evidence>
<dbReference type="Gene3D" id="3.40.50.2000">
    <property type="entry name" value="Glycogen Phosphorylase B"/>
    <property type="match status" value="1"/>
</dbReference>
<evidence type="ECO:0000256" key="1">
    <source>
        <dbReference type="ARBA" id="ARBA00003394"/>
    </source>
</evidence>
<comment type="pathway">
    <text evidence="2 10">Bacterial outer membrane biogenesis; LPS core biosynthesis.</text>
</comment>
<organism evidence="12 13">
    <name type="scientific">Donghicola mangrovi</name>
    <dbReference type="NCBI Taxonomy" id="2729614"/>
    <lineage>
        <taxon>Bacteria</taxon>
        <taxon>Pseudomonadati</taxon>
        <taxon>Pseudomonadota</taxon>
        <taxon>Alphaproteobacteria</taxon>
        <taxon>Rhodobacterales</taxon>
        <taxon>Roseobacteraceae</taxon>
        <taxon>Donghicola</taxon>
    </lineage>
</organism>